<dbReference type="CDD" id="cd00379">
    <property type="entry name" value="Ribosomal_L10_P0"/>
    <property type="match status" value="1"/>
</dbReference>
<dbReference type="InterPro" id="IPR043141">
    <property type="entry name" value="Ribosomal_uL10-like_sf"/>
</dbReference>
<evidence type="ECO:0000256" key="4">
    <source>
        <dbReference type="ARBA" id="ARBA00035707"/>
    </source>
</evidence>
<evidence type="ECO:0000256" key="2">
    <source>
        <dbReference type="ARBA" id="ARBA00022980"/>
    </source>
</evidence>
<reference evidence="6 7" key="1">
    <citation type="submission" date="2013-11" db="EMBL/GenBank/DDBJ databases">
        <title>Genome sequencing of Stegodyphus mimosarum.</title>
        <authorList>
            <person name="Bechsgaard J."/>
        </authorList>
    </citation>
    <scope>NUCLEOTIDE SEQUENCE [LARGE SCALE GENOMIC DNA]</scope>
</reference>
<sequence>MMYSIKTKATQILCPSGFRIFARFLNFQSRNPRDPHFEKKKLLEVCKPIYVEPQLPAWETCPHSFAETKADAHPYEKILSEELKKNWKASKMVLFYHMNPLTVAEEKEIRKLFFKKDLFFHVYSSTVVKLALDGTEFYRSISHLFESSSAFLFSGENLISEALMLNRKTSQIVLLAGIIDNMFYSRNQLTEISNLSKKPVREELVGLLDCLTSKISQNVCYHSQILCHYLNDVSKEK</sequence>
<dbReference type="OMA" id="RHRLYKH"/>
<organism evidence="6 7">
    <name type="scientific">Stegodyphus mimosarum</name>
    <name type="common">African social velvet spider</name>
    <dbReference type="NCBI Taxonomy" id="407821"/>
    <lineage>
        <taxon>Eukaryota</taxon>
        <taxon>Metazoa</taxon>
        <taxon>Ecdysozoa</taxon>
        <taxon>Arthropoda</taxon>
        <taxon>Chelicerata</taxon>
        <taxon>Arachnida</taxon>
        <taxon>Araneae</taxon>
        <taxon>Araneomorphae</taxon>
        <taxon>Entelegynae</taxon>
        <taxon>Eresoidea</taxon>
        <taxon>Eresidae</taxon>
        <taxon>Stegodyphus</taxon>
    </lineage>
</organism>
<evidence type="ECO:0000256" key="5">
    <source>
        <dbReference type="ARBA" id="ARBA00035716"/>
    </source>
</evidence>
<keyword evidence="7" id="KW-1185">Reference proteome</keyword>
<dbReference type="Pfam" id="PF00466">
    <property type="entry name" value="Ribosomal_L10"/>
    <property type="match status" value="1"/>
</dbReference>
<evidence type="ECO:0000256" key="3">
    <source>
        <dbReference type="ARBA" id="ARBA00023274"/>
    </source>
</evidence>
<dbReference type="PANTHER" id="PTHR11560">
    <property type="entry name" value="39S RIBOSOMAL PROTEIN L10, MITOCHONDRIAL"/>
    <property type="match status" value="1"/>
</dbReference>
<dbReference type="STRING" id="407821.A0A087TRN7"/>
<protein>
    <recommendedName>
        <fullName evidence="4">Large ribosomal subunit protein uL10m</fullName>
    </recommendedName>
    <alternativeName>
        <fullName evidence="5">39S ribosomal protein L10, mitochondrial</fullName>
    </alternativeName>
</protein>
<dbReference type="Gene3D" id="3.30.70.1730">
    <property type="match status" value="1"/>
</dbReference>
<dbReference type="OrthoDB" id="360689at2759"/>
<proteinExistence type="inferred from homology"/>
<dbReference type="EMBL" id="KK116433">
    <property type="protein sequence ID" value="KFM67776.1"/>
    <property type="molecule type" value="Genomic_DNA"/>
</dbReference>
<dbReference type="SUPFAM" id="SSF160369">
    <property type="entry name" value="Ribosomal protein L10-like"/>
    <property type="match status" value="1"/>
</dbReference>
<dbReference type="GO" id="GO:1990904">
    <property type="term" value="C:ribonucleoprotein complex"/>
    <property type="evidence" value="ECO:0007669"/>
    <property type="project" value="UniProtKB-KW"/>
</dbReference>
<keyword evidence="2 6" id="KW-0689">Ribosomal protein</keyword>
<name>A0A087TRN7_STEMI</name>
<dbReference type="Proteomes" id="UP000054359">
    <property type="component" value="Unassembled WGS sequence"/>
</dbReference>
<feature type="non-terminal residue" evidence="6">
    <location>
        <position position="237"/>
    </location>
</feature>
<gene>
    <name evidence="6" type="ORF">X975_09643</name>
</gene>
<dbReference type="GO" id="GO:0005840">
    <property type="term" value="C:ribosome"/>
    <property type="evidence" value="ECO:0007669"/>
    <property type="project" value="UniProtKB-KW"/>
</dbReference>
<dbReference type="AlphaFoldDB" id="A0A087TRN7"/>
<evidence type="ECO:0000313" key="7">
    <source>
        <dbReference type="Proteomes" id="UP000054359"/>
    </source>
</evidence>
<accession>A0A087TRN7</accession>
<comment type="similarity">
    <text evidence="1">Belongs to the universal ribosomal protein uL10 family.</text>
</comment>
<dbReference type="InterPro" id="IPR001790">
    <property type="entry name" value="Ribosomal_uL10"/>
</dbReference>
<evidence type="ECO:0000313" key="6">
    <source>
        <dbReference type="EMBL" id="KFM67776.1"/>
    </source>
</evidence>
<dbReference type="InterPro" id="IPR047865">
    <property type="entry name" value="Ribosomal_uL10_bac_type"/>
</dbReference>
<evidence type="ECO:0000256" key="1">
    <source>
        <dbReference type="ARBA" id="ARBA00008889"/>
    </source>
</evidence>
<keyword evidence="3" id="KW-0687">Ribonucleoprotein</keyword>